<dbReference type="GO" id="GO:0000281">
    <property type="term" value="P:mitotic cytokinesis"/>
    <property type="evidence" value="ECO:0007669"/>
    <property type="project" value="TreeGrafter"/>
</dbReference>
<proteinExistence type="predicted"/>
<dbReference type="CDD" id="cd20821">
    <property type="entry name" value="C1_MgcRacGAP"/>
    <property type="match status" value="1"/>
</dbReference>
<dbReference type="Gene3D" id="3.30.60.20">
    <property type="match status" value="1"/>
</dbReference>
<dbReference type="InterPro" id="IPR008936">
    <property type="entry name" value="Rho_GTPase_activation_prot"/>
</dbReference>
<evidence type="ECO:0000313" key="13">
    <source>
        <dbReference type="Proteomes" id="UP001152888"/>
    </source>
</evidence>
<feature type="region of interest" description="Disordered" evidence="9">
    <location>
        <begin position="1"/>
        <end position="33"/>
    </location>
</feature>
<dbReference type="SUPFAM" id="SSF57889">
    <property type="entry name" value="Cysteine-rich domain"/>
    <property type="match status" value="1"/>
</dbReference>
<dbReference type="SUPFAM" id="SSF48350">
    <property type="entry name" value="GTPase activation domain, GAP"/>
    <property type="match status" value="1"/>
</dbReference>
<dbReference type="PROSITE" id="PS50081">
    <property type="entry name" value="ZF_DAG_PE_2"/>
    <property type="match status" value="1"/>
</dbReference>
<dbReference type="PROSITE" id="PS00479">
    <property type="entry name" value="ZF_DAG_PE_1"/>
    <property type="match status" value="1"/>
</dbReference>
<feature type="domain" description="Rho-GAP" evidence="11">
    <location>
        <begin position="420"/>
        <end position="603"/>
    </location>
</feature>
<evidence type="ECO:0000256" key="3">
    <source>
        <dbReference type="ARBA" id="ARBA00022723"/>
    </source>
</evidence>
<reference evidence="12" key="1">
    <citation type="submission" date="2022-03" db="EMBL/GenBank/DDBJ databases">
        <authorList>
            <person name="Sayadi A."/>
        </authorList>
    </citation>
    <scope>NUCLEOTIDE SEQUENCE</scope>
</reference>
<name>A0A9P0LFI3_ACAOB</name>
<feature type="region of interest" description="Disordered" evidence="9">
    <location>
        <begin position="305"/>
        <end position="325"/>
    </location>
</feature>
<dbReference type="OrthoDB" id="2218807at2759"/>
<dbReference type="GO" id="GO:0007266">
    <property type="term" value="P:Rho protein signal transduction"/>
    <property type="evidence" value="ECO:0007669"/>
    <property type="project" value="TreeGrafter"/>
</dbReference>
<dbReference type="PANTHER" id="PTHR46199">
    <property type="entry name" value="RAC GTPASE-ACTIVATING PROTEIN 1"/>
    <property type="match status" value="1"/>
</dbReference>
<evidence type="ECO:0000256" key="7">
    <source>
        <dbReference type="ARBA" id="ARBA00022871"/>
    </source>
</evidence>
<dbReference type="InterPro" id="IPR000198">
    <property type="entry name" value="RhoGAP_dom"/>
</dbReference>
<dbReference type="GO" id="GO:0007283">
    <property type="term" value="P:spermatogenesis"/>
    <property type="evidence" value="ECO:0007669"/>
    <property type="project" value="UniProtKB-KW"/>
</dbReference>
<dbReference type="GO" id="GO:0030154">
    <property type="term" value="P:cell differentiation"/>
    <property type="evidence" value="ECO:0007669"/>
    <property type="project" value="UniProtKB-KW"/>
</dbReference>
<keyword evidence="8" id="KW-0175">Coiled coil</keyword>
<sequence length="658" mass="74694">MASTPFKKPLPCSSSTESLPTSEDGASTQTSGDTYADIPLVPLFDDLMRKIDALKGNKTHYLDTCINLAEQIKFLFSEHKIALLECRRLLKELDNKVQENSDILRNLQNARTMLDNEKRKRRQAEKERDNLRHKFSEWCISLLRDDENRILDKYREEMVKINNYEDQTWKHSNADHGHEDNHLRTIPEINSTGSILSDLSYSRSEDDLDSSYCKTQKKREAWKTLYPTTKEEPASKKRRSSSNAAVEIGPKDTVRATTTLTVPKHGPITATSIIESLPQGDQQNGGLPVPPDMVFESWAQKGATPKATTDITAKGTPRSYLGTPHHTYKGTPYAGTYKTPNMESNNNLRQHCFQQKTAMVPETCLGCNKRIKFSKRLSKCKDCKCVSHPECQDLLPLPCVPSAFTPNQRKIISGTVGDYAPLNPPMVPALIVHCLTEIEQRGLNELGLYRIPGSEKDVRDLKDRFLNGKGSPNLKDLDIHVLCSCVKDFLRSLSEPLVTHHLWKEFAQAVTARDERDVLPALYHVLGQLPRPNRDTLAFLMLHLQKVAESPECKMPLENLVRVFGPTLMRYSSDDQNLGKCMEETEMGFKVVERMIQMPTDYWLSFVNVNTNDAPGKLQQTPSTDSLLRPNTGKFLTPRRAKRLREHKNKFSTPPFMK</sequence>
<dbReference type="Gene3D" id="1.10.555.10">
    <property type="entry name" value="Rho GTPase activation protein"/>
    <property type="match status" value="1"/>
</dbReference>
<dbReference type="GO" id="GO:0030496">
    <property type="term" value="C:midbody"/>
    <property type="evidence" value="ECO:0007669"/>
    <property type="project" value="TreeGrafter"/>
</dbReference>
<dbReference type="SMART" id="SM00324">
    <property type="entry name" value="RhoGAP"/>
    <property type="match status" value="1"/>
</dbReference>
<dbReference type="Pfam" id="PF00620">
    <property type="entry name" value="RhoGAP"/>
    <property type="match status" value="1"/>
</dbReference>
<dbReference type="PROSITE" id="PS50238">
    <property type="entry name" value="RHOGAP"/>
    <property type="match status" value="1"/>
</dbReference>
<evidence type="ECO:0000259" key="10">
    <source>
        <dbReference type="PROSITE" id="PS50081"/>
    </source>
</evidence>
<keyword evidence="7" id="KW-0744">Spermatogenesis</keyword>
<evidence type="ECO:0000256" key="5">
    <source>
        <dbReference type="ARBA" id="ARBA00022782"/>
    </source>
</evidence>
<gene>
    <name evidence="12" type="ORF">ACAOBT_LOCUS23678</name>
</gene>
<keyword evidence="5" id="KW-0221">Differentiation</keyword>
<evidence type="ECO:0000256" key="8">
    <source>
        <dbReference type="SAM" id="Coils"/>
    </source>
</evidence>
<dbReference type="GO" id="GO:0051233">
    <property type="term" value="C:spindle midzone"/>
    <property type="evidence" value="ECO:0007669"/>
    <property type="project" value="TreeGrafter"/>
</dbReference>
<evidence type="ECO:0000256" key="2">
    <source>
        <dbReference type="ARBA" id="ARBA00022473"/>
    </source>
</evidence>
<protein>
    <recommendedName>
        <fullName evidence="14">Rac GTPase-activating protein 1</fullName>
    </recommendedName>
</protein>
<dbReference type="Proteomes" id="UP001152888">
    <property type="component" value="Unassembled WGS sequence"/>
</dbReference>
<accession>A0A9P0LFI3</accession>
<keyword evidence="2" id="KW-0217">Developmental protein</keyword>
<dbReference type="GO" id="GO:0008270">
    <property type="term" value="F:zinc ion binding"/>
    <property type="evidence" value="ECO:0007669"/>
    <property type="project" value="UniProtKB-KW"/>
</dbReference>
<keyword evidence="1" id="KW-0343">GTPase activation</keyword>
<dbReference type="GO" id="GO:0051256">
    <property type="term" value="P:mitotic spindle midzone assembly"/>
    <property type="evidence" value="ECO:0007669"/>
    <property type="project" value="TreeGrafter"/>
</dbReference>
<dbReference type="EMBL" id="CAKOFQ010007282">
    <property type="protein sequence ID" value="CAH1997340.1"/>
    <property type="molecule type" value="Genomic_DNA"/>
</dbReference>
<evidence type="ECO:0000256" key="4">
    <source>
        <dbReference type="ARBA" id="ARBA00022771"/>
    </source>
</evidence>
<dbReference type="InterPro" id="IPR046349">
    <property type="entry name" value="C1-like_sf"/>
</dbReference>
<feature type="compositionally biased region" description="Polar residues" evidence="9">
    <location>
        <begin position="12"/>
        <end position="33"/>
    </location>
</feature>
<evidence type="ECO:0008006" key="14">
    <source>
        <dbReference type="Google" id="ProtNLM"/>
    </source>
</evidence>
<dbReference type="GO" id="GO:0032154">
    <property type="term" value="C:cleavage furrow"/>
    <property type="evidence" value="ECO:0007669"/>
    <property type="project" value="TreeGrafter"/>
</dbReference>
<feature type="domain" description="Phorbol-ester/DAG-type" evidence="10">
    <location>
        <begin position="350"/>
        <end position="399"/>
    </location>
</feature>
<dbReference type="PANTHER" id="PTHR46199:SF3">
    <property type="entry name" value="RAC GTPASE-ACTIVATING PROTEIN 1"/>
    <property type="match status" value="1"/>
</dbReference>
<organism evidence="12 13">
    <name type="scientific">Acanthoscelides obtectus</name>
    <name type="common">Bean weevil</name>
    <name type="synonym">Bruchus obtectus</name>
    <dbReference type="NCBI Taxonomy" id="200917"/>
    <lineage>
        <taxon>Eukaryota</taxon>
        <taxon>Metazoa</taxon>
        <taxon>Ecdysozoa</taxon>
        <taxon>Arthropoda</taxon>
        <taxon>Hexapoda</taxon>
        <taxon>Insecta</taxon>
        <taxon>Pterygota</taxon>
        <taxon>Neoptera</taxon>
        <taxon>Endopterygota</taxon>
        <taxon>Coleoptera</taxon>
        <taxon>Polyphaga</taxon>
        <taxon>Cucujiformia</taxon>
        <taxon>Chrysomeloidea</taxon>
        <taxon>Chrysomelidae</taxon>
        <taxon>Bruchinae</taxon>
        <taxon>Bruchini</taxon>
        <taxon>Acanthoscelides</taxon>
    </lineage>
</organism>
<dbReference type="AlphaFoldDB" id="A0A9P0LFI3"/>
<dbReference type="FunFam" id="3.30.60.20:FF:000033">
    <property type="entry name" value="Rac GTPase-activating protein 1"/>
    <property type="match status" value="1"/>
</dbReference>
<keyword evidence="6" id="KW-0862">Zinc</keyword>
<keyword evidence="13" id="KW-1185">Reference proteome</keyword>
<keyword evidence="3" id="KW-0479">Metal-binding</keyword>
<evidence type="ECO:0000313" key="12">
    <source>
        <dbReference type="EMBL" id="CAH1997340.1"/>
    </source>
</evidence>
<feature type="coiled-coil region" evidence="8">
    <location>
        <begin position="90"/>
        <end position="134"/>
    </location>
</feature>
<dbReference type="CDD" id="cd04382">
    <property type="entry name" value="RhoGAP_MgcRacGAP"/>
    <property type="match status" value="1"/>
</dbReference>
<dbReference type="GO" id="GO:0005096">
    <property type="term" value="F:GTPase activator activity"/>
    <property type="evidence" value="ECO:0007669"/>
    <property type="project" value="UniProtKB-KW"/>
</dbReference>
<keyword evidence="4" id="KW-0863">Zinc-finger</keyword>
<evidence type="ECO:0000256" key="9">
    <source>
        <dbReference type="SAM" id="MobiDB-lite"/>
    </source>
</evidence>
<dbReference type="InterPro" id="IPR002219">
    <property type="entry name" value="PKC_DAG/PE"/>
</dbReference>
<dbReference type="GO" id="GO:0097149">
    <property type="term" value="C:centralspindlin complex"/>
    <property type="evidence" value="ECO:0007669"/>
    <property type="project" value="TreeGrafter"/>
</dbReference>
<dbReference type="GO" id="GO:0005634">
    <property type="term" value="C:nucleus"/>
    <property type="evidence" value="ECO:0007669"/>
    <property type="project" value="TreeGrafter"/>
</dbReference>
<comment type="caution">
    <text evidence="12">The sequence shown here is derived from an EMBL/GenBank/DDBJ whole genome shotgun (WGS) entry which is preliminary data.</text>
</comment>
<evidence type="ECO:0000256" key="1">
    <source>
        <dbReference type="ARBA" id="ARBA00022468"/>
    </source>
</evidence>
<evidence type="ECO:0000259" key="11">
    <source>
        <dbReference type="PROSITE" id="PS50238"/>
    </source>
</evidence>
<evidence type="ECO:0000256" key="6">
    <source>
        <dbReference type="ARBA" id="ARBA00022833"/>
    </source>
</evidence>